<keyword evidence="7" id="KW-0997">Cell inner membrane</keyword>
<reference evidence="15" key="1">
    <citation type="submission" date="2021-11" db="EMBL/GenBank/DDBJ databases">
        <title>Halomonas sp., isolated from a coastal aquaculture zone in Dongshan Bay.</title>
        <authorList>
            <person name="Lin W."/>
        </authorList>
    </citation>
    <scope>NUCLEOTIDE SEQUENCE</scope>
    <source>
        <strain evidence="15">Yzlin-01</strain>
    </source>
</reference>
<comment type="function">
    <text evidence="1">Required for the export of heme to the periplasm for the biogenesis of c-type cytochromes.</text>
</comment>
<keyword evidence="6" id="KW-1003">Cell membrane</keyword>
<evidence type="ECO:0000256" key="11">
    <source>
        <dbReference type="ARBA" id="ARBA00023136"/>
    </source>
</evidence>
<evidence type="ECO:0000256" key="8">
    <source>
        <dbReference type="ARBA" id="ARBA00022692"/>
    </source>
</evidence>
<dbReference type="NCBIfam" id="TIGR03141">
    <property type="entry name" value="cytochro_ccmD"/>
    <property type="match status" value="1"/>
</dbReference>
<organism evidence="15 16">
    <name type="scientific">Halomonas dongshanensis</name>
    <dbReference type="NCBI Taxonomy" id="2890835"/>
    <lineage>
        <taxon>Bacteria</taxon>
        <taxon>Pseudomonadati</taxon>
        <taxon>Pseudomonadota</taxon>
        <taxon>Gammaproteobacteria</taxon>
        <taxon>Oceanospirillales</taxon>
        <taxon>Halomonadaceae</taxon>
        <taxon>Halomonas</taxon>
    </lineage>
</organism>
<dbReference type="PANTHER" id="PTHR37531:SF1">
    <property type="entry name" value="HEME EXPORTER PROTEIN D"/>
    <property type="match status" value="1"/>
</dbReference>
<evidence type="ECO:0000313" key="15">
    <source>
        <dbReference type="EMBL" id="MCS2608439.1"/>
    </source>
</evidence>
<comment type="similarity">
    <text evidence="3">Belongs to the CcmD/CycX/HelD family.</text>
</comment>
<keyword evidence="8 14" id="KW-0812">Transmembrane</keyword>
<evidence type="ECO:0000256" key="6">
    <source>
        <dbReference type="ARBA" id="ARBA00022475"/>
    </source>
</evidence>
<gene>
    <name evidence="15" type="primary">ccmD</name>
    <name evidence="15" type="ORF">LLY24_03780</name>
</gene>
<evidence type="ECO:0000256" key="9">
    <source>
        <dbReference type="ARBA" id="ARBA00022748"/>
    </source>
</evidence>
<keyword evidence="5" id="KW-0813">Transport</keyword>
<feature type="transmembrane region" description="Helical" evidence="14">
    <location>
        <begin position="20"/>
        <end position="39"/>
    </location>
</feature>
<dbReference type="InterPro" id="IPR052075">
    <property type="entry name" value="Heme_exporter_D"/>
</dbReference>
<evidence type="ECO:0000256" key="1">
    <source>
        <dbReference type="ARBA" id="ARBA00002442"/>
    </source>
</evidence>
<evidence type="ECO:0000256" key="4">
    <source>
        <dbReference type="ARBA" id="ARBA00016461"/>
    </source>
</evidence>
<dbReference type="EMBL" id="JAJISC010000002">
    <property type="protein sequence ID" value="MCS2608439.1"/>
    <property type="molecule type" value="Genomic_DNA"/>
</dbReference>
<evidence type="ECO:0000256" key="12">
    <source>
        <dbReference type="ARBA" id="ARBA00032938"/>
    </source>
</evidence>
<evidence type="ECO:0000256" key="2">
    <source>
        <dbReference type="ARBA" id="ARBA00004377"/>
    </source>
</evidence>
<keyword evidence="10 14" id="KW-1133">Transmembrane helix</keyword>
<evidence type="ECO:0000256" key="5">
    <source>
        <dbReference type="ARBA" id="ARBA00022448"/>
    </source>
</evidence>
<evidence type="ECO:0000256" key="10">
    <source>
        <dbReference type="ARBA" id="ARBA00022989"/>
    </source>
</evidence>
<dbReference type="Proteomes" id="UP001165542">
    <property type="component" value="Unassembled WGS sequence"/>
</dbReference>
<feature type="compositionally biased region" description="Low complexity" evidence="13">
    <location>
        <begin position="77"/>
        <end position="89"/>
    </location>
</feature>
<dbReference type="RefSeq" id="WP_259034949.1">
    <property type="nucleotide sequence ID" value="NZ_JAJISC010000002.1"/>
</dbReference>
<evidence type="ECO:0000256" key="3">
    <source>
        <dbReference type="ARBA" id="ARBA00008741"/>
    </source>
</evidence>
<sequence length="102" mass="11277">MAFDSLADFIAMGGHARYVWAAWGVTLLMLLALTLFAWFEQRLALRVLRRHLRRTPTLAERQVPKASVTLAQAPTTQATLQTSAQASIQDGSQDSTHNRSAP</sequence>
<dbReference type="InterPro" id="IPR007078">
    <property type="entry name" value="Haem_export_protD_CcmD"/>
</dbReference>
<name>A0ABT2EA83_9GAMM</name>
<feature type="compositionally biased region" description="Polar residues" evidence="13">
    <location>
        <begin position="90"/>
        <end position="102"/>
    </location>
</feature>
<evidence type="ECO:0000256" key="7">
    <source>
        <dbReference type="ARBA" id="ARBA00022519"/>
    </source>
</evidence>
<feature type="region of interest" description="Disordered" evidence="13">
    <location>
        <begin position="77"/>
        <end position="102"/>
    </location>
</feature>
<accession>A0ABT2EA83</accession>
<comment type="subcellular location">
    <subcellularLocation>
        <location evidence="2">Cell inner membrane</location>
        <topology evidence="2">Single-pass membrane protein</topology>
    </subcellularLocation>
</comment>
<proteinExistence type="inferred from homology"/>
<comment type="caution">
    <text evidence="15">The sequence shown here is derived from an EMBL/GenBank/DDBJ whole genome shotgun (WGS) entry which is preliminary data.</text>
</comment>
<dbReference type="PANTHER" id="PTHR37531">
    <property type="entry name" value="HEME EXPORTER PROTEIN D"/>
    <property type="match status" value="1"/>
</dbReference>
<keyword evidence="11 14" id="KW-0472">Membrane</keyword>
<evidence type="ECO:0000256" key="13">
    <source>
        <dbReference type="SAM" id="MobiDB-lite"/>
    </source>
</evidence>
<keyword evidence="16" id="KW-1185">Reference proteome</keyword>
<protein>
    <recommendedName>
        <fullName evidence="4">Heme exporter protein D</fullName>
    </recommendedName>
    <alternativeName>
        <fullName evidence="12">Cytochrome c-type biogenesis protein CcmD</fullName>
    </alternativeName>
</protein>
<evidence type="ECO:0000256" key="14">
    <source>
        <dbReference type="SAM" id="Phobius"/>
    </source>
</evidence>
<evidence type="ECO:0000313" key="16">
    <source>
        <dbReference type="Proteomes" id="UP001165542"/>
    </source>
</evidence>
<keyword evidence="9" id="KW-0201">Cytochrome c-type biogenesis</keyword>
<dbReference type="Pfam" id="PF04995">
    <property type="entry name" value="CcmD"/>
    <property type="match status" value="1"/>
</dbReference>